<organism evidence="1 2">
    <name type="scientific">Kurthia gibsonii</name>
    <dbReference type="NCBI Taxonomy" id="33946"/>
    <lineage>
        <taxon>Bacteria</taxon>
        <taxon>Bacillati</taxon>
        <taxon>Bacillota</taxon>
        <taxon>Bacilli</taxon>
        <taxon>Bacillales</taxon>
        <taxon>Caryophanaceae</taxon>
        <taxon>Kurthia</taxon>
    </lineage>
</organism>
<name>A0ABU9LPI0_9BACL</name>
<comment type="caution">
    <text evidence="1">The sequence shown here is derived from an EMBL/GenBank/DDBJ whole genome shotgun (WGS) entry which is preliminary data.</text>
</comment>
<sequence length="181" mass="21174">MIQTAEITTTPISGLYPEQIFDAPIHTEHWTWVKFETDSYDTFYGQFKGEPRQIAISNENDCCYVLTDLLLYEINRAQPRQFTTLNYDDVGGLLRNVTLTPSGQVMLSDYYTIFISKHKNLDTSKEFEQQITPIETPIMIDYIEFKEWNNHLLSIHALDFYTQQPVQLMFNAQTNEITQII</sequence>
<protein>
    <submittedName>
        <fullName evidence="1">Uncharacterized protein</fullName>
    </submittedName>
</protein>
<gene>
    <name evidence="1" type="ORF">AAF454_11535</name>
</gene>
<evidence type="ECO:0000313" key="2">
    <source>
        <dbReference type="Proteomes" id="UP001398420"/>
    </source>
</evidence>
<dbReference type="EMBL" id="JBCEWA010000008">
    <property type="protein sequence ID" value="MEL5989035.1"/>
    <property type="molecule type" value="Genomic_DNA"/>
</dbReference>
<accession>A0ABU9LPI0</accession>
<evidence type="ECO:0000313" key="1">
    <source>
        <dbReference type="EMBL" id="MEL5989035.1"/>
    </source>
</evidence>
<keyword evidence="2" id="KW-1185">Reference proteome</keyword>
<proteinExistence type="predicted"/>
<dbReference type="RefSeq" id="WP_087682040.1">
    <property type="nucleotide sequence ID" value="NZ_JBCEWA010000008.1"/>
</dbReference>
<reference evidence="1 2" key="1">
    <citation type="submission" date="2024-04" db="EMBL/GenBank/DDBJ databases">
        <authorList>
            <person name="Wu Y.S."/>
            <person name="Zhang L."/>
        </authorList>
    </citation>
    <scope>NUCLEOTIDE SEQUENCE [LARGE SCALE GENOMIC DNA]</scope>
    <source>
        <strain evidence="1 2">KG-01</strain>
    </source>
</reference>
<dbReference type="Proteomes" id="UP001398420">
    <property type="component" value="Unassembled WGS sequence"/>
</dbReference>